<reference evidence="1" key="1">
    <citation type="submission" date="2020-11" db="EMBL/GenBank/DDBJ databases">
        <authorList>
            <person name="Tran Van P."/>
        </authorList>
    </citation>
    <scope>NUCLEOTIDE SEQUENCE</scope>
</reference>
<protein>
    <submittedName>
        <fullName evidence="1">Uncharacterized protein</fullName>
    </submittedName>
</protein>
<gene>
    <name evidence="1" type="ORF">CTOB1V02_LOCUS12650</name>
</gene>
<proteinExistence type="predicted"/>
<dbReference type="EMBL" id="OB670044">
    <property type="protein sequence ID" value="CAD7234834.1"/>
    <property type="molecule type" value="Genomic_DNA"/>
</dbReference>
<organism evidence="1">
    <name type="scientific">Cyprideis torosa</name>
    <dbReference type="NCBI Taxonomy" id="163714"/>
    <lineage>
        <taxon>Eukaryota</taxon>
        <taxon>Metazoa</taxon>
        <taxon>Ecdysozoa</taxon>
        <taxon>Arthropoda</taxon>
        <taxon>Crustacea</taxon>
        <taxon>Oligostraca</taxon>
        <taxon>Ostracoda</taxon>
        <taxon>Podocopa</taxon>
        <taxon>Podocopida</taxon>
        <taxon>Cytherocopina</taxon>
        <taxon>Cytheroidea</taxon>
        <taxon>Cytherideidae</taxon>
        <taxon>Cyprideis</taxon>
    </lineage>
</organism>
<dbReference type="AlphaFoldDB" id="A0A7R8WPN7"/>
<accession>A0A7R8WPN7</accession>
<evidence type="ECO:0000313" key="1">
    <source>
        <dbReference type="EMBL" id="CAD7234834.1"/>
    </source>
</evidence>
<name>A0A7R8WPN7_9CRUS</name>
<sequence length="92" mass="10943">MTEMIMLDEIRTHKLVQMQREAASYVRRNRWKVEEAVRIITREKSVKRKTWETINDVVQKFGLRAINLHSYLGIINMIRSPKIQGPTYKPTT</sequence>